<comment type="caution">
    <text evidence="3">The sequence shown here is derived from an EMBL/GenBank/DDBJ whole genome shotgun (WGS) entry which is preliminary data.</text>
</comment>
<evidence type="ECO:0000256" key="1">
    <source>
        <dbReference type="ARBA" id="ARBA00007946"/>
    </source>
</evidence>
<sequence>MSTSQSLRAQVPLPNIRQIILTLLAHCDVPYIVELYDQLLYDRCLVIFEERGYPIGSNSEQDIDNEPSLLPFLPTGVYIASASDDHLKSDLPRLTYIALYSAFVTYLDDLFRRDVQSVALFGKRLMRGERQGHPVLDGLAHLLNETETHFGRTAANVIVYDTLGFLNPLLLDYETQGLHWSRDAVSFPNYIRLMSGIPTAYAMFIFPVDMSLTTYIQSVPEIRDYICYLNDVLSFYKEEIRGEEDNYISLVSTSQGLAKSEVLQKLANDVARTTDQIKKILKEDSAALHAWSGFKAGYIYFHTSNARYKLDHLNLG</sequence>
<dbReference type="GO" id="GO:0016838">
    <property type="term" value="F:carbon-oxygen lyase activity, acting on phosphates"/>
    <property type="evidence" value="ECO:0007669"/>
    <property type="project" value="InterPro"/>
</dbReference>
<dbReference type="SFLD" id="SFLDG01021">
    <property type="entry name" value="Trichodiene_Synthase_Like"/>
    <property type="match status" value="1"/>
</dbReference>
<dbReference type="InterPro" id="IPR008949">
    <property type="entry name" value="Isoprenoid_synthase_dom_sf"/>
</dbReference>
<proteinExistence type="inferred from homology"/>
<evidence type="ECO:0008006" key="5">
    <source>
        <dbReference type="Google" id="ProtNLM"/>
    </source>
</evidence>
<dbReference type="EMBL" id="JAACJJ010000057">
    <property type="protein sequence ID" value="KAF5311047.1"/>
    <property type="molecule type" value="Genomic_DNA"/>
</dbReference>
<dbReference type="SUPFAM" id="SSF48576">
    <property type="entry name" value="Terpenoid synthases"/>
    <property type="match status" value="1"/>
</dbReference>
<dbReference type="OrthoDB" id="2998174at2759"/>
<name>A0A8H5AVS3_9AGAR</name>
<keyword evidence="4" id="KW-1185">Reference proteome</keyword>
<comment type="similarity">
    <text evidence="1">Belongs to the trichodiene synthase family.</text>
</comment>
<dbReference type="Gene3D" id="1.10.600.10">
    <property type="entry name" value="Farnesyl Diphosphate Synthase"/>
    <property type="match status" value="1"/>
</dbReference>
<dbReference type="Pfam" id="PF06330">
    <property type="entry name" value="TRI5"/>
    <property type="match status" value="1"/>
</dbReference>
<organism evidence="3 4">
    <name type="scientific">Psilocybe cf. subviscida</name>
    <dbReference type="NCBI Taxonomy" id="2480587"/>
    <lineage>
        <taxon>Eukaryota</taxon>
        <taxon>Fungi</taxon>
        <taxon>Dikarya</taxon>
        <taxon>Basidiomycota</taxon>
        <taxon>Agaricomycotina</taxon>
        <taxon>Agaricomycetes</taxon>
        <taxon>Agaricomycetidae</taxon>
        <taxon>Agaricales</taxon>
        <taxon>Agaricineae</taxon>
        <taxon>Strophariaceae</taxon>
        <taxon>Psilocybe</taxon>
    </lineage>
</organism>
<evidence type="ECO:0000313" key="3">
    <source>
        <dbReference type="EMBL" id="KAF5311047.1"/>
    </source>
</evidence>
<protein>
    <recommendedName>
        <fullName evidence="5">Terpene synthase</fullName>
    </recommendedName>
</protein>
<dbReference type="AlphaFoldDB" id="A0A8H5AVS3"/>
<accession>A0A8H5AVS3</accession>
<dbReference type="SFLD" id="SFLDS00005">
    <property type="entry name" value="Isoprenoid_Synthase_Type_I"/>
    <property type="match status" value="1"/>
</dbReference>
<evidence type="ECO:0000313" key="4">
    <source>
        <dbReference type="Proteomes" id="UP000567179"/>
    </source>
</evidence>
<dbReference type="InterPro" id="IPR024652">
    <property type="entry name" value="Trichodiene_synth"/>
</dbReference>
<gene>
    <name evidence="3" type="ORF">D9619_007676</name>
</gene>
<reference evidence="3 4" key="1">
    <citation type="journal article" date="2020" name="ISME J.">
        <title>Uncovering the hidden diversity of litter-decomposition mechanisms in mushroom-forming fungi.</title>
        <authorList>
            <person name="Floudas D."/>
            <person name="Bentzer J."/>
            <person name="Ahren D."/>
            <person name="Johansson T."/>
            <person name="Persson P."/>
            <person name="Tunlid A."/>
        </authorList>
    </citation>
    <scope>NUCLEOTIDE SEQUENCE [LARGE SCALE GENOMIC DNA]</scope>
    <source>
        <strain evidence="3 4">CBS 101986</strain>
    </source>
</reference>
<dbReference type="Proteomes" id="UP000567179">
    <property type="component" value="Unassembled WGS sequence"/>
</dbReference>
<evidence type="ECO:0000256" key="2">
    <source>
        <dbReference type="ARBA" id="ARBA00023239"/>
    </source>
</evidence>
<keyword evidence="2" id="KW-0456">Lyase</keyword>